<evidence type="ECO:0000256" key="2">
    <source>
        <dbReference type="SAM" id="MobiDB-lite"/>
    </source>
</evidence>
<dbReference type="InterPro" id="IPR014752">
    <property type="entry name" value="Arrestin-like_C"/>
</dbReference>
<comment type="caution">
    <text evidence="4">The sequence shown here is derived from an EMBL/GenBank/DDBJ whole genome shotgun (WGS) entry which is preliminary data.</text>
</comment>
<reference evidence="4 5" key="1">
    <citation type="journal article" date="2023" name="Sci. Data">
        <title>Genome assembly of the Korean intertidal mud-creeper Batillaria attramentaria.</title>
        <authorList>
            <person name="Patra A.K."/>
            <person name="Ho P.T."/>
            <person name="Jun S."/>
            <person name="Lee S.J."/>
            <person name="Kim Y."/>
            <person name="Won Y.J."/>
        </authorList>
    </citation>
    <scope>NUCLEOTIDE SEQUENCE [LARGE SCALE GENOMIC DNA]</scope>
    <source>
        <strain evidence="4">Wonlab-2016</strain>
    </source>
</reference>
<sequence>MPPGTYEFPFAFDLPLDLPPSFEGDYGYIRYWAKATIDRPWMFDQHTKQAFTVITNLDLNKEPGAAESLHYHGEIAAGCCCVPSGRFSGRFCTNYRGFVPGTELIIYSEIENDTNSSCWAEVKLKLNITYVAGRKYKQEKKVIKRAQVDEVERGKNFTWTESLEIPPLPPSKLRGCKLITTQYLLQFLVGSRADCSCDDVEFEDEVIIGTIPLAPALPPSLDLTTCPDYPIAVGKRKKRAPKEGDKSILDVLEGRRTVDTPVTGPPSYEESMFGEVSIRDKDDSDTTEGTLTFTPRYSFYKRSRNKVGDSETG</sequence>
<dbReference type="Pfam" id="PF00339">
    <property type="entry name" value="Arrestin_N"/>
    <property type="match status" value="1"/>
</dbReference>
<keyword evidence="5" id="KW-1185">Reference proteome</keyword>
<dbReference type="SUPFAM" id="SSF81296">
    <property type="entry name" value="E set domains"/>
    <property type="match status" value="2"/>
</dbReference>
<name>A0ABD0J2T3_9CAEN</name>
<evidence type="ECO:0000259" key="3">
    <source>
        <dbReference type="SMART" id="SM01017"/>
    </source>
</evidence>
<dbReference type="EMBL" id="JACVVK020000726">
    <property type="protein sequence ID" value="KAK7451817.1"/>
    <property type="molecule type" value="Genomic_DNA"/>
</dbReference>
<dbReference type="Gene3D" id="2.60.40.640">
    <property type="match status" value="2"/>
</dbReference>
<evidence type="ECO:0000256" key="1">
    <source>
        <dbReference type="ARBA" id="ARBA00005298"/>
    </source>
</evidence>
<proteinExistence type="inferred from homology"/>
<gene>
    <name evidence="4" type="ORF">BaRGS_00039809</name>
</gene>
<dbReference type="InterPro" id="IPR011022">
    <property type="entry name" value="Arrestin_C-like"/>
</dbReference>
<organism evidence="4 5">
    <name type="scientific">Batillaria attramentaria</name>
    <dbReference type="NCBI Taxonomy" id="370345"/>
    <lineage>
        <taxon>Eukaryota</taxon>
        <taxon>Metazoa</taxon>
        <taxon>Spiralia</taxon>
        <taxon>Lophotrochozoa</taxon>
        <taxon>Mollusca</taxon>
        <taxon>Gastropoda</taxon>
        <taxon>Caenogastropoda</taxon>
        <taxon>Sorbeoconcha</taxon>
        <taxon>Cerithioidea</taxon>
        <taxon>Batillariidae</taxon>
        <taxon>Batillaria</taxon>
    </lineage>
</organism>
<dbReference type="InterPro" id="IPR050357">
    <property type="entry name" value="Arrestin_domain-protein"/>
</dbReference>
<evidence type="ECO:0000313" key="5">
    <source>
        <dbReference type="Proteomes" id="UP001519460"/>
    </source>
</evidence>
<dbReference type="AlphaFoldDB" id="A0ABD0J2T3"/>
<dbReference type="PANTHER" id="PTHR11188:SF176">
    <property type="entry name" value="ARRESTIN DOMAIN-CONTAINING PROTEIN 1"/>
    <property type="match status" value="1"/>
</dbReference>
<dbReference type="PANTHER" id="PTHR11188">
    <property type="entry name" value="ARRESTIN DOMAIN CONTAINING PROTEIN"/>
    <property type="match status" value="1"/>
</dbReference>
<comment type="similarity">
    <text evidence="1">Belongs to the arrestin family.</text>
</comment>
<dbReference type="Proteomes" id="UP001519460">
    <property type="component" value="Unassembled WGS sequence"/>
</dbReference>
<feature type="region of interest" description="Disordered" evidence="2">
    <location>
        <begin position="257"/>
        <end position="290"/>
    </location>
</feature>
<dbReference type="InterPro" id="IPR011021">
    <property type="entry name" value="Arrestin-like_N"/>
</dbReference>
<evidence type="ECO:0000313" key="4">
    <source>
        <dbReference type="EMBL" id="KAK7451817.1"/>
    </source>
</evidence>
<dbReference type="Pfam" id="PF02752">
    <property type="entry name" value="Arrestin_C"/>
    <property type="match status" value="1"/>
</dbReference>
<dbReference type="SMART" id="SM01017">
    <property type="entry name" value="Arrestin_C"/>
    <property type="match status" value="1"/>
</dbReference>
<accession>A0ABD0J2T3</accession>
<dbReference type="InterPro" id="IPR014756">
    <property type="entry name" value="Ig_E-set"/>
</dbReference>
<protein>
    <recommendedName>
        <fullName evidence="3">Arrestin C-terminal-like domain-containing protein</fullName>
    </recommendedName>
</protein>
<feature type="domain" description="Arrestin C-terminal-like" evidence="3">
    <location>
        <begin position="83"/>
        <end position="213"/>
    </location>
</feature>